<proteinExistence type="predicted"/>
<dbReference type="InterPro" id="IPR001314">
    <property type="entry name" value="Peptidase_S1A"/>
</dbReference>
<name>A0AAN9VMK6_9ORTH</name>
<dbReference type="SMART" id="SM00020">
    <property type="entry name" value="Tryp_SPc"/>
    <property type="match status" value="1"/>
</dbReference>
<dbReference type="Gene3D" id="2.40.10.10">
    <property type="entry name" value="Trypsin-like serine proteases"/>
    <property type="match status" value="1"/>
</dbReference>
<organism evidence="9 10">
    <name type="scientific">Gryllus longicercus</name>
    <dbReference type="NCBI Taxonomy" id="2509291"/>
    <lineage>
        <taxon>Eukaryota</taxon>
        <taxon>Metazoa</taxon>
        <taxon>Ecdysozoa</taxon>
        <taxon>Arthropoda</taxon>
        <taxon>Hexapoda</taxon>
        <taxon>Insecta</taxon>
        <taxon>Pterygota</taxon>
        <taxon>Neoptera</taxon>
        <taxon>Polyneoptera</taxon>
        <taxon>Orthoptera</taxon>
        <taxon>Ensifera</taxon>
        <taxon>Gryllidea</taxon>
        <taxon>Grylloidea</taxon>
        <taxon>Gryllidae</taxon>
        <taxon>Gryllinae</taxon>
        <taxon>Gryllus</taxon>
    </lineage>
</organism>
<comment type="subcellular location">
    <subcellularLocation>
        <location evidence="1">Secreted</location>
    </subcellularLocation>
</comment>
<protein>
    <recommendedName>
        <fullName evidence="8">Peptidase S1 domain-containing protein</fullName>
    </recommendedName>
</protein>
<keyword evidence="2" id="KW-0964">Secreted</keyword>
<keyword evidence="5 7" id="KW-0720">Serine protease</keyword>
<dbReference type="PROSITE" id="PS50240">
    <property type="entry name" value="TRYPSIN_DOM"/>
    <property type="match status" value="1"/>
</dbReference>
<dbReference type="InterPro" id="IPR033116">
    <property type="entry name" value="TRYPSIN_SER"/>
</dbReference>
<evidence type="ECO:0000313" key="9">
    <source>
        <dbReference type="EMBL" id="KAK7865541.1"/>
    </source>
</evidence>
<evidence type="ECO:0000259" key="8">
    <source>
        <dbReference type="PROSITE" id="PS50240"/>
    </source>
</evidence>
<dbReference type="GO" id="GO:0004252">
    <property type="term" value="F:serine-type endopeptidase activity"/>
    <property type="evidence" value="ECO:0007669"/>
    <property type="project" value="InterPro"/>
</dbReference>
<gene>
    <name evidence="9" type="ORF">R5R35_010085</name>
</gene>
<evidence type="ECO:0000256" key="2">
    <source>
        <dbReference type="ARBA" id="ARBA00022525"/>
    </source>
</evidence>
<accession>A0AAN9VMK6</accession>
<keyword evidence="3 7" id="KW-0645">Protease</keyword>
<evidence type="ECO:0000256" key="1">
    <source>
        <dbReference type="ARBA" id="ARBA00004613"/>
    </source>
</evidence>
<dbReference type="GO" id="GO:0006508">
    <property type="term" value="P:proteolysis"/>
    <property type="evidence" value="ECO:0007669"/>
    <property type="project" value="UniProtKB-KW"/>
</dbReference>
<dbReference type="PANTHER" id="PTHR24264:SF65">
    <property type="entry name" value="SRCR DOMAIN-CONTAINING PROTEIN"/>
    <property type="match status" value="1"/>
</dbReference>
<dbReference type="PROSITE" id="PS00134">
    <property type="entry name" value="TRYPSIN_HIS"/>
    <property type="match status" value="1"/>
</dbReference>
<dbReference type="GO" id="GO:0005615">
    <property type="term" value="C:extracellular space"/>
    <property type="evidence" value="ECO:0007669"/>
    <property type="project" value="TreeGrafter"/>
</dbReference>
<evidence type="ECO:0000256" key="3">
    <source>
        <dbReference type="ARBA" id="ARBA00022670"/>
    </source>
</evidence>
<dbReference type="InterPro" id="IPR043504">
    <property type="entry name" value="Peptidase_S1_PA_chymotrypsin"/>
</dbReference>
<dbReference type="SUPFAM" id="SSF50494">
    <property type="entry name" value="Trypsin-like serine proteases"/>
    <property type="match status" value="1"/>
</dbReference>
<dbReference type="InterPro" id="IPR001254">
    <property type="entry name" value="Trypsin_dom"/>
</dbReference>
<dbReference type="EMBL" id="JAZDUA010000172">
    <property type="protein sequence ID" value="KAK7865541.1"/>
    <property type="molecule type" value="Genomic_DNA"/>
</dbReference>
<dbReference type="InterPro" id="IPR009003">
    <property type="entry name" value="Peptidase_S1_PA"/>
</dbReference>
<evidence type="ECO:0000256" key="6">
    <source>
        <dbReference type="ARBA" id="ARBA00023157"/>
    </source>
</evidence>
<keyword evidence="10" id="KW-1185">Reference proteome</keyword>
<dbReference type="AlphaFoldDB" id="A0AAN9VMK6"/>
<sequence>MAAVRRAECGVANQEIRIVGGRPTGVNRYPWIARLVYDGKFHCGGSLLNGDYVLTAAHCVRRLKRSKMRVYLGDHDQFQEGDTPAIMRHVAAIVRHRSFDINNYNHDIALLRLRKPVTFTKRVRPVCLPLQGNEDPAGRMGTVVGWGRTSEGGTLPSLVQEVQVPILSLDECRRRSKYRPGRITANMVCAGKAQHDSCQGDSGGPLLVGRADDRHEIVGIVSWGVGCGRPGYPGVYTRVGRYLEWINRNMDDVCRCVD</sequence>
<dbReference type="Proteomes" id="UP001378592">
    <property type="component" value="Unassembled WGS sequence"/>
</dbReference>
<dbReference type="Pfam" id="PF00089">
    <property type="entry name" value="Trypsin"/>
    <property type="match status" value="1"/>
</dbReference>
<keyword evidence="6" id="KW-1015">Disulfide bond</keyword>
<comment type="caution">
    <text evidence="9">The sequence shown here is derived from an EMBL/GenBank/DDBJ whole genome shotgun (WGS) entry which is preliminary data.</text>
</comment>
<feature type="domain" description="Peptidase S1" evidence="8">
    <location>
        <begin position="18"/>
        <end position="251"/>
    </location>
</feature>
<keyword evidence="4 7" id="KW-0378">Hydrolase</keyword>
<evidence type="ECO:0000256" key="5">
    <source>
        <dbReference type="ARBA" id="ARBA00022825"/>
    </source>
</evidence>
<dbReference type="FunFam" id="2.40.10.10:FF:000006">
    <property type="entry name" value="Serine proteinase stubble"/>
    <property type="match status" value="1"/>
</dbReference>
<evidence type="ECO:0000313" key="10">
    <source>
        <dbReference type="Proteomes" id="UP001378592"/>
    </source>
</evidence>
<dbReference type="PROSITE" id="PS00135">
    <property type="entry name" value="TRYPSIN_SER"/>
    <property type="match status" value="1"/>
</dbReference>
<dbReference type="InterPro" id="IPR050127">
    <property type="entry name" value="Serine_Proteases_S1"/>
</dbReference>
<evidence type="ECO:0000256" key="4">
    <source>
        <dbReference type="ARBA" id="ARBA00022801"/>
    </source>
</evidence>
<dbReference type="PRINTS" id="PR00722">
    <property type="entry name" value="CHYMOTRYPSIN"/>
</dbReference>
<dbReference type="InterPro" id="IPR018114">
    <property type="entry name" value="TRYPSIN_HIS"/>
</dbReference>
<evidence type="ECO:0000256" key="7">
    <source>
        <dbReference type="RuleBase" id="RU363034"/>
    </source>
</evidence>
<dbReference type="PANTHER" id="PTHR24264">
    <property type="entry name" value="TRYPSIN-RELATED"/>
    <property type="match status" value="1"/>
</dbReference>
<reference evidence="9 10" key="1">
    <citation type="submission" date="2024-03" db="EMBL/GenBank/DDBJ databases">
        <title>The genome assembly and annotation of the cricket Gryllus longicercus Weissman &amp; Gray.</title>
        <authorList>
            <person name="Szrajer S."/>
            <person name="Gray D."/>
            <person name="Ylla G."/>
        </authorList>
    </citation>
    <scope>NUCLEOTIDE SEQUENCE [LARGE SCALE GENOMIC DNA]</scope>
    <source>
        <strain evidence="9">DAG 2021-001</strain>
        <tissue evidence="9">Whole body minus gut</tissue>
    </source>
</reference>
<dbReference type="CDD" id="cd00190">
    <property type="entry name" value="Tryp_SPc"/>
    <property type="match status" value="1"/>
</dbReference>